<comment type="caution">
    <text evidence="1">The sequence shown here is derived from an EMBL/GenBank/DDBJ whole genome shotgun (WGS) entry which is preliminary data.</text>
</comment>
<sequence length="294" mass="33206">MRLAALVEAVQIRDDFLSAIASVENLEDNGLDQLQRMDARFKKWLQHWDALHEDCGYSVSSFQRTSLQGQRRYAIIFLGCVIIGKISGNRQLSVAIKDPSRAMSEIVDLVMSIAMDQLRLVLQSESYKWHLPWATNYTILSLTFTGIFALEISRHRDDLNAQDVFTTVAGISEILADYHDRFFHQLIQARLSQHPGAPSHIQSEQTNFGYEDQLDRASAHHGSVNPAASDAPFQLPVDTMRDHLAAAGMGYDGVYRPNTLNELLEAPDWMMNPSSMLVFDLNSWQNNDAFESNC</sequence>
<evidence type="ECO:0000313" key="2">
    <source>
        <dbReference type="Proteomes" id="UP001175001"/>
    </source>
</evidence>
<organism evidence="1 2">
    <name type="scientific">Lasiodiplodia hormozganensis</name>
    <dbReference type="NCBI Taxonomy" id="869390"/>
    <lineage>
        <taxon>Eukaryota</taxon>
        <taxon>Fungi</taxon>
        <taxon>Dikarya</taxon>
        <taxon>Ascomycota</taxon>
        <taxon>Pezizomycotina</taxon>
        <taxon>Dothideomycetes</taxon>
        <taxon>Dothideomycetes incertae sedis</taxon>
        <taxon>Botryosphaeriales</taxon>
        <taxon>Botryosphaeriaceae</taxon>
        <taxon>Lasiodiplodia</taxon>
    </lineage>
</organism>
<evidence type="ECO:0000313" key="1">
    <source>
        <dbReference type="EMBL" id="KAK0658457.1"/>
    </source>
</evidence>
<proteinExistence type="predicted"/>
<name>A0AA39YTP0_9PEZI</name>
<gene>
    <name evidence="1" type="ORF">DIS24_g4735</name>
</gene>
<dbReference type="Proteomes" id="UP001175001">
    <property type="component" value="Unassembled WGS sequence"/>
</dbReference>
<accession>A0AA39YTP0</accession>
<dbReference type="AlphaFoldDB" id="A0AA39YTP0"/>
<protein>
    <recommendedName>
        <fullName evidence="3">Transcription factor domain-containing protein</fullName>
    </recommendedName>
</protein>
<evidence type="ECO:0008006" key="3">
    <source>
        <dbReference type="Google" id="ProtNLM"/>
    </source>
</evidence>
<reference evidence="1" key="1">
    <citation type="submission" date="2023-06" db="EMBL/GenBank/DDBJ databases">
        <title>Multi-omics analyses reveal the molecular pathogenesis toolkit of Lasiodiplodia hormozganensis, a cross-kingdom pathogen.</title>
        <authorList>
            <person name="Felix C."/>
            <person name="Meneses R."/>
            <person name="Goncalves M.F.M."/>
            <person name="Tilleman L."/>
            <person name="Duarte A.S."/>
            <person name="Jorrin-Novo J.V."/>
            <person name="Van De Peer Y."/>
            <person name="Deforce D."/>
            <person name="Van Nieuwerburgh F."/>
            <person name="Esteves A.C."/>
            <person name="Alves A."/>
        </authorList>
    </citation>
    <scope>NUCLEOTIDE SEQUENCE</scope>
    <source>
        <strain evidence="1">CBS 339.90</strain>
    </source>
</reference>
<keyword evidence="2" id="KW-1185">Reference proteome</keyword>
<dbReference type="EMBL" id="JAUJDW010000018">
    <property type="protein sequence ID" value="KAK0658457.1"/>
    <property type="molecule type" value="Genomic_DNA"/>
</dbReference>